<comment type="caution">
    <text evidence="1">The sequence shown here is derived from an EMBL/GenBank/DDBJ whole genome shotgun (WGS) entry which is preliminary data.</text>
</comment>
<sequence>MESTMKDLSGESVLDLIDKCGIGGGVRDVYGEDRATEDQPITPWAISVARSLDFKQDFCGNCDIDFKLSDLETSSN</sequence>
<accession>A0A8X8Z338</accession>
<reference evidence="1" key="1">
    <citation type="submission" date="2018-01" db="EMBL/GenBank/DDBJ databases">
        <authorList>
            <person name="Mao J.F."/>
        </authorList>
    </citation>
    <scope>NUCLEOTIDE SEQUENCE</scope>
    <source>
        <strain evidence="1">Huo1</strain>
        <tissue evidence="1">Leaf</tissue>
    </source>
</reference>
<reference evidence="1" key="2">
    <citation type="submission" date="2020-08" db="EMBL/GenBank/DDBJ databases">
        <title>Plant Genome Project.</title>
        <authorList>
            <person name="Zhang R.-G."/>
        </authorList>
    </citation>
    <scope>NUCLEOTIDE SEQUENCE</scope>
    <source>
        <strain evidence="1">Huo1</strain>
        <tissue evidence="1">Leaf</tissue>
    </source>
</reference>
<organism evidence="1">
    <name type="scientific">Salvia splendens</name>
    <name type="common">Scarlet sage</name>
    <dbReference type="NCBI Taxonomy" id="180675"/>
    <lineage>
        <taxon>Eukaryota</taxon>
        <taxon>Viridiplantae</taxon>
        <taxon>Streptophyta</taxon>
        <taxon>Embryophyta</taxon>
        <taxon>Tracheophyta</taxon>
        <taxon>Spermatophyta</taxon>
        <taxon>Magnoliopsida</taxon>
        <taxon>eudicotyledons</taxon>
        <taxon>Gunneridae</taxon>
        <taxon>Pentapetalae</taxon>
        <taxon>asterids</taxon>
        <taxon>lamiids</taxon>
        <taxon>Lamiales</taxon>
        <taxon>Lamiaceae</taxon>
        <taxon>Nepetoideae</taxon>
        <taxon>Mentheae</taxon>
        <taxon>Salviinae</taxon>
        <taxon>Salvia</taxon>
        <taxon>Salvia subgen. Calosphace</taxon>
        <taxon>core Calosphace</taxon>
    </lineage>
</organism>
<gene>
    <name evidence="1" type="ORF">SASPL_150912</name>
</gene>
<dbReference type="AlphaFoldDB" id="A0A8X8Z338"/>
<dbReference type="EMBL" id="PNBA02000020">
    <property type="protein sequence ID" value="KAG6389444.1"/>
    <property type="molecule type" value="Genomic_DNA"/>
</dbReference>
<proteinExistence type="predicted"/>
<evidence type="ECO:0000313" key="2">
    <source>
        <dbReference type="Proteomes" id="UP000298416"/>
    </source>
</evidence>
<protein>
    <submittedName>
        <fullName evidence="1">Uncharacterized protein</fullName>
    </submittedName>
</protein>
<keyword evidence="2" id="KW-1185">Reference proteome</keyword>
<evidence type="ECO:0000313" key="1">
    <source>
        <dbReference type="EMBL" id="KAG6389444.1"/>
    </source>
</evidence>
<name>A0A8X8Z338_SALSN</name>
<dbReference type="Proteomes" id="UP000298416">
    <property type="component" value="Unassembled WGS sequence"/>
</dbReference>